<feature type="region of interest" description="Disordered" evidence="1">
    <location>
        <begin position="172"/>
        <end position="379"/>
    </location>
</feature>
<feature type="compositionally biased region" description="Low complexity" evidence="1">
    <location>
        <begin position="277"/>
        <end position="294"/>
    </location>
</feature>
<feature type="region of interest" description="Disordered" evidence="1">
    <location>
        <begin position="82"/>
        <end position="118"/>
    </location>
</feature>
<evidence type="ECO:0000256" key="1">
    <source>
        <dbReference type="SAM" id="MobiDB-lite"/>
    </source>
</evidence>
<proteinExistence type="predicted"/>
<name>A0A9X1B7U4_9GAMM</name>
<dbReference type="RefSeq" id="WP_200386067.1">
    <property type="nucleotide sequence ID" value="NZ_NRSD01000001.1"/>
</dbReference>
<accession>A0A9X1B7U4</accession>
<sequence length="379" mass="38945">MQAIVGLFHRLKRIDYERLFVGSVVAFTLIGGVYVYLVDIHFAESNGADLTQALGTDPEIVQRLAPIGRVALATSVAAAPTSDLAAPAPQEPASSEEPALSDIPERSQEPAQAEDAVRLAEPASAEELDLLEDAEVSAGSALLDEMIAPSEPVSTLQETMPSVPTEVVSDRLDGTAEGDATAAGDATVRALDDDQGQDEVRASVPVMAADDAPAEHQAETARTPDEASDPLAGVDAWDEPPAAPGPTELDAVEDPGTAGPDTMADALAPSDTMATEAAAPTPADAAGLAPAPASGHGGAPMPAPLVGTPPFQAAPGVHYPAPFPGHQPPMLDPRQPPAPWFGPYQQPQPVRPGFPPPPPPPPPRPGQPGPYPAPPGWLR</sequence>
<feature type="compositionally biased region" description="Pro residues" evidence="1">
    <location>
        <begin position="349"/>
        <end position="379"/>
    </location>
</feature>
<feature type="compositionally biased region" description="Low complexity" evidence="1">
    <location>
        <begin position="82"/>
        <end position="101"/>
    </location>
</feature>
<dbReference type="Proteomes" id="UP001138802">
    <property type="component" value="Unassembled WGS sequence"/>
</dbReference>
<feature type="transmembrane region" description="Helical" evidence="2">
    <location>
        <begin position="19"/>
        <end position="37"/>
    </location>
</feature>
<gene>
    <name evidence="3" type="ORF">CKO25_01155</name>
</gene>
<reference evidence="3 4" key="1">
    <citation type="journal article" date="2020" name="Microorganisms">
        <title>Osmotic Adaptation and Compatible Solute Biosynthesis of Phototrophic Bacteria as Revealed from Genome Analyses.</title>
        <authorList>
            <person name="Imhoff J.F."/>
            <person name="Rahn T."/>
            <person name="Kunzel S."/>
            <person name="Keller A."/>
            <person name="Neulinger S.C."/>
        </authorList>
    </citation>
    <scope>NUCLEOTIDE SEQUENCE [LARGE SCALE GENOMIC DNA]</scope>
    <source>
        <strain evidence="3 4">DSM 21303</strain>
    </source>
</reference>
<feature type="compositionally biased region" description="Basic and acidic residues" evidence="1">
    <location>
        <begin position="213"/>
        <end position="225"/>
    </location>
</feature>
<keyword evidence="2" id="KW-0472">Membrane</keyword>
<organism evidence="3 4">
    <name type="scientific">Thiocapsa imhoffii</name>
    <dbReference type="NCBI Taxonomy" id="382777"/>
    <lineage>
        <taxon>Bacteria</taxon>
        <taxon>Pseudomonadati</taxon>
        <taxon>Pseudomonadota</taxon>
        <taxon>Gammaproteobacteria</taxon>
        <taxon>Chromatiales</taxon>
        <taxon>Chromatiaceae</taxon>
        <taxon>Thiocapsa</taxon>
    </lineage>
</organism>
<comment type="caution">
    <text evidence="3">The sequence shown here is derived from an EMBL/GenBank/DDBJ whole genome shotgun (WGS) entry which is preliminary data.</text>
</comment>
<evidence type="ECO:0000256" key="2">
    <source>
        <dbReference type="SAM" id="Phobius"/>
    </source>
</evidence>
<keyword evidence="4" id="KW-1185">Reference proteome</keyword>
<keyword evidence="2" id="KW-1133">Transmembrane helix</keyword>
<feature type="compositionally biased region" description="Pro residues" evidence="1">
    <location>
        <begin position="321"/>
        <end position="340"/>
    </location>
</feature>
<dbReference type="EMBL" id="NRSD01000001">
    <property type="protein sequence ID" value="MBK1643281.1"/>
    <property type="molecule type" value="Genomic_DNA"/>
</dbReference>
<evidence type="ECO:0000313" key="4">
    <source>
        <dbReference type="Proteomes" id="UP001138802"/>
    </source>
</evidence>
<dbReference type="AlphaFoldDB" id="A0A9X1B7U4"/>
<keyword evidence="2" id="KW-0812">Transmembrane</keyword>
<feature type="compositionally biased region" description="Low complexity" evidence="1">
    <location>
        <begin position="175"/>
        <end position="187"/>
    </location>
</feature>
<protein>
    <submittedName>
        <fullName evidence="3">Uncharacterized protein</fullName>
    </submittedName>
</protein>
<evidence type="ECO:0000313" key="3">
    <source>
        <dbReference type="EMBL" id="MBK1643281.1"/>
    </source>
</evidence>